<feature type="compositionally biased region" description="Basic and acidic residues" evidence="2">
    <location>
        <begin position="655"/>
        <end position="671"/>
    </location>
</feature>
<reference evidence="3 4" key="1">
    <citation type="submission" date="2018-02" db="EMBL/GenBank/DDBJ databases">
        <title>The genomes of Aspergillus section Nigri reveals drivers in fungal speciation.</title>
        <authorList>
            <consortium name="DOE Joint Genome Institute"/>
            <person name="Vesth T.C."/>
            <person name="Nybo J."/>
            <person name="Theobald S."/>
            <person name="Brandl J."/>
            <person name="Frisvad J.C."/>
            <person name="Nielsen K.F."/>
            <person name="Lyhne E.K."/>
            <person name="Kogle M.E."/>
            <person name="Kuo A."/>
            <person name="Riley R."/>
            <person name="Clum A."/>
            <person name="Nolan M."/>
            <person name="Lipzen A."/>
            <person name="Salamov A."/>
            <person name="Henrissat B."/>
            <person name="Wiebenga A."/>
            <person name="De vries R.P."/>
            <person name="Grigoriev I.V."/>
            <person name="Mortensen U.H."/>
            <person name="Andersen M.R."/>
            <person name="Baker S.E."/>
        </authorList>
    </citation>
    <scope>NUCLEOTIDE SEQUENCE [LARGE SCALE GENOMIC DNA]</scope>
    <source>
        <strain evidence="3 4">CBS 707.79</strain>
    </source>
</reference>
<protein>
    <submittedName>
        <fullName evidence="3">Uncharacterized protein</fullName>
    </submittedName>
</protein>
<dbReference type="AlphaFoldDB" id="A0A319DUH1"/>
<feature type="coiled-coil region" evidence="1">
    <location>
        <begin position="1102"/>
        <end position="1137"/>
    </location>
</feature>
<feature type="region of interest" description="Disordered" evidence="2">
    <location>
        <begin position="298"/>
        <end position="409"/>
    </location>
</feature>
<feature type="compositionally biased region" description="Polar residues" evidence="2">
    <location>
        <begin position="226"/>
        <end position="237"/>
    </location>
</feature>
<feature type="compositionally biased region" description="Basic and acidic residues" evidence="2">
    <location>
        <begin position="430"/>
        <end position="440"/>
    </location>
</feature>
<evidence type="ECO:0000313" key="3">
    <source>
        <dbReference type="EMBL" id="PYH99924.1"/>
    </source>
</evidence>
<sequence length="1177" mass="131100">MRVLHTSGVDRELLWPADGTIQRSTFLECLVAYEDSTLQLFHSFTSEIGLLSPTKARSIKASRKPDSSQICLVQSVDIDAKQSLLEGIILTIISEDGLAFVRHQPGMIRAQLEYIEVPLRCICQPIRAFLDSSKEGKYRLTCTLSQINAITSNSRQRSINGYVLGINSNHDLSELQKTIEIVCEENREPAGLRTSIRRCSSLLVQLDTGEEITRKSSDHSCLEAQGQMSTHESSTPSKGKLEGKPSKRSEGTPSDLQQNKKEELNKGTWEGSPTRRHKKNIDEHCVGLLTSLQDQQGSPVCSLASPILNSPGSGSLEGRVSTLSSKSRPYERDIPPVNPNINNENNSENSTGSQRPKELPASSIKKPSRKAARIRKNTRRQIKKNTRKGKCQQTNTEESMVFPARHPKQKVYSTNAKPFIDWYEDLRPSDEADKSKKQEAEFTSTPSPSSSDRSVFDKQPNSLGKRRVALTKRTPAKKDRNPQTYVKCKGKKIYKKTTTSSVDPGKVDAENINSERDDNHSAIGMQRAQSDHNISLQSIKENGMEENRACIKNTSIDGEFKVTAIGSGGNSSSLVSVCCGKDPDKLPSIQVLQDTTGNHKKQYLHESSTESHMNNHPCIPTKFKSDAQGCQGRGHTVGNKLFAAFHQGDSSSNYSKKDALEHTHRGDEPKSPNKLVPPDDSFTRGSQPNDAHLSDHSSDKGPGPAECVVAQKYTTFDSLPSPTPAPEITVHRLQDDFPRERSSPKSIKRARVWNVDDGEQEKEVLPTSPVASKLIMQRSFGKILFQSDSTGFKPGLNIDTPGSPSWPSWVSRSTLATNKETTVSNLDYRQYNVNMENVESETSFTTGLNLKICKETWHPANHSKRTPRSTIVDPNGSPRLFLSERKKCVDRGNASDWQHLRASCGEEETLVAGQDDIDEDSDIVTYLQQMTGAESEHHLAASCKKGVTLCGKDVSRCPGVPKNSGHSEDKPHMRHISAKRPLFFQECLDVCKDKHGSWKTSQGQRNALQPIPDARFALRSENKPQETHHSIARLSSFQRSPAAPPDSTPVMVSACADGNPQQTGWQSPLQALHKSAETMLLATSKHLIREIESERKTIGQVLETYRQDCHQVLDRLFEAQEERIRLCEQQLKSIRQHHTEVCQDLIHRLEQNEQQVQERMYLGDAVPRKQNEACLSS</sequence>
<dbReference type="OrthoDB" id="5374844at2759"/>
<name>A0A319DUH1_9EURO</name>
<feature type="compositionally biased region" description="Low complexity" evidence="2">
    <location>
        <begin position="339"/>
        <end position="350"/>
    </location>
</feature>
<dbReference type="STRING" id="1448320.A0A319DUH1"/>
<proteinExistence type="predicted"/>
<dbReference type="Proteomes" id="UP000247810">
    <property type="component" value="Unassembled WGS sequence"/>
</dbReference>
<feature type="region of interest" description="Disordered" evidence="2">
    <location>
        <begin position="648"/>
        <end position="705"/>
    </location>
</feature>
<evidence type="ECO:0000313" key="4">
    <source>
        <dbReference type="Proteomes" id="UP000247810"/>
    </source>
</evidence>
<accession>A0A319DUH1</accession>
<evidence type="ECO:0000256" key="1">
    <source>
        <dbReference type="SAM" id="Coils"/>
    </source>
</evidence>
<dbReference type="VEuPathDB" id="FungiDB:BO71DRAFT_85540"/>
<gene>
    <name evidence="3" type="ORF">BO71DRAFT_85540</name>
</gene>
<feature type="compositionally biased region" description="Basic and acidic residues" evidence="2">
    <location>
        <begin position="239"/>
        <end position="250"/>
    </location>
</feature>
<feature type="region of interest" description="Disordered" evidence="2">
    <location>
        <begin position="430"/>
        <end position="484"/>
    </location>
</feature>
<keyword evidence="1" id="KW-0175">Coiled coil</keyword>
<feature type="region of interest" description="Disordered" evidence="2">
    <location>
        <begin position="1021"/>
        <end position="1050"/>
    </location>
</feature>
<feature type="region of interest" description="Disordered" evidence="2">
    <location>
        <begin position="214"/>
        <end position="278"/>
    </location>
</feature>
<dbReference type="EMBL" id="KZ825798">
    <property type="protein sequence ID" value="PYH99924.1"/>
    <property type="molecule type" value="Genomic_DNA"/>
</dbReference>
<evidence type="ECO:0000256" key="2">
    <source>
        <dbReference type="SAM" id="MobiDB-lite"/>
    </source>
</evidence>
<feature type="compositionally biased region" description="Basic residues" evidence="2">
    <location>
        <begin position="366"/>
        <end position="390"/>
    </location>
</feature>
<keyword evidence="4" id="KW-1185">Reference proteome</keyword>
<organism evidence="3 4">
    <name type="scientific">Aspergillus ellipticus CBS 707.79</name>
    <dbReference type="NCBI Taxonomy" id="1448320"/>
    <lineage>
        <taxon>Eukaryota</taxon>
        <taxon>Fungi</taxon>
        <taxon>Dikarya</taxon>
        <taxon>Ascomycota</taxon>
        <taxon>Pezizomycotina</taxon>
        <taxon>Eurotiomycetes</taxon>
        <taxon>Eurotiomycetidae</taxon>
        <taxon>Eurotiales</taxon>
        <taxon>Aspergillaceae</taxon>
        <taxon>Aspergillus</taxon>
        <taxon>Aspergillus subgen. Circumdati</taxon>
    </lineage>
</organism>